<dbReference type="SMART" id="SM00645">
    <property type="entry name" value="Pept_C1"/>
    <property type="match status" value="1"/>
</dbReference>
<dbReference type="KEGG" id="cpb:Cphamn1_0109"/>
<dbReference type="eggNOG" id="COG4870">
    <property type="taxonomic scope" value="Bacteria"/>
</dbReference>
<dbReference type="Pfam" id="PF00112">
    <property type="entry name" value="Peptidase_C1"/>
    <property type="match status" value="1"/>
</dbReference>
<dbReference type="EMBL" id="CP001101">
    <property type="protein sequence ID" value="ACE03092.1"/>
    <property type="molecule type" value="Genomic_DNA"/>
</dbReference>
<dbReference type="InterPro" id="IPR013128">
    <property type="entry name" value="Peptidase_C1A"/>
</dbReference>
<dbReference type="HOGENOM" id="CLU_056603_3_0_10"/>
<protein>
    <submittedName>
        <fullName evidence="3">Peptidase C1A papain</fullName>
    </submittedName>
</protein>
<organism evidence="3">
    <name type="scientific">Chlorobium phaeobacteroides (strain BS1)</name>
    <dbReference type="NCBI Taxonomy" id="331678"/>
    <lineage>
        <taxon>Bacteria</taxon>
        <taxon>Pseudomonadati</taxon>
        <taxon>Chlorobiota</taxon>
        <taxon>Chlorobiia</taxon>
        <taxon>Chlorobiales</taxon>
        <taxon>Chlorobiaceae</taxon>
        <taxon>Chlorobium/Pelodictyon group</taxon>
        <taxon>Chlorobium</taxon>
    </lineage>
</organism>
<evidence type="ECO:0000313" key="3">
    <source>
        <dbReference type="EMBL" id="ACE03092.1"/>
    </source>
</evidence>
<dbReference type="GO" id="GO:0008234">
    <property type="term" value="F:cysteine-type peptidase activity"/>
    <property type="evidence" value="ECO:0007669"/>
    <property type="project" value="InterPro"/>
</dbReference>
<accession>B3EK24</accession>
<dbReference type="CDD" id="cd02619">
    <property type="entry name" value="Peptidase_C1"/>
    <property type="match status" value="1"/>
</dbReference>
<dbReference type="SUPFAM" id="SSF54001">
    <property type="entry name" value="Cysteine proteinases"/>
    <property type="match status" value="1"/>
</dbReference>
<dbReference type="GO" id="GO:0006508">
    <property type="term" value="P:proteolysis"/>
    <property type="evidence" value="ECO:0007669"/>
    <property type="project" value="InterPro"/>
</dbReference>
<dbReference type="STRING" id="331678.Cphamn1_0109"/>
<dbReference type="PANTHER" id="PTHR12411">
    <property type="entry name" value="CYSTEINE PROTEASE FAMILY C1-RELATED"/>
    <property type="match status" value="1"/>
</dbReference>
<gene>
    <name evidence="3" type="ordered locus">Cphamn1_0109</name>
</gene>
<evidence type="ECO:0000259" key="2">
    <source>
        <dbReference type="SMART" id="SM00645"/>
    </source>
</evidence>
<reference evidence="3" key="1">
    <citation type="submission" date="2008-06" db="EMBL/GenBank/DDBJ databases">
        <title>Complete sequence of Chlorobium phaeobacteroides BS1.</title>
        <authorList>
            <consortium name="US DOE Joint Genome Institute"/>
            <person name="Lucas S."/>
            <person name="Copeland A."/>
            <person name="Lapidus A."/>
            <person name="Glavina del Rio T."/>
            <person name="Dalin E."/>
            <person name="Tice H."/>
            <person name="Bruce D."/>
            <person name="Goodwin L."/>
            <person name="Pitluck S."/>
            <person name="Schmutz J."/>
            <person name="Larimer F."/>
            <person name="Land M."/>
            <person name="Hauser L."/>
            <person name="Kyrpides N."/>
            <person name="Ovchinnikova G."/>
            <person name="Li T."/>
            <person name="Liu Z."/>
            <person name="Zhao F."/>
            <person name="Overmann J."/>
            <person name="Bryant D.A."/>
            <person name="Richardson P."/>
        </authorList>
    </citation>
    <scope>NUCLEOTIDE SEQUENCE [LARGE SCALE GENOMIC DNA]</scope>
    <source>
        <strain evidence="3">BS1</strain>
    </source>
</reference>
<dbReference type="InterPro" id="IPR038765">
    <property type="entry name" value="Papain-like_cys_pep_sf"/>
</dbReference>
<dbReference type="InterPro" id="IPR000668">
    <property type="entry name" value="Peptidase_C1A_C"/>
</dbReference>
<dbReference type="AlphaFoldDB" id="B3EK24"/>
<dbReference type="OrthoDB" id="3648721at2"/>
<dbReference type="Gene3D" id="3.90.70.10">
    <property type="entry name" value="Cysteine proteinases"/>
    <property type="match status" value="1"/>
</dbReference>
<sequence length="308" mass="34503">MIPKHVCLQLCGSTQSFGTGWLSPMPDLRDYTVDTPEIVDMTKKLKLRQSEKALKSAVPYSVDLRGWCSEVENQGKIGSCTAHAAMGVVEYLQRRAFDEHIDGSRLFVYKATRNLMHATGDTGAWLRNTMGALVLCGVPHEQYWEYTDVDPDYDKEPTGFVYAVADNFEALRYFCHDPQSGNMDKRAVLESVKRFLAAGIPSMFGFFGFPSFNSSDDKGCIPFPCGNEKAEWGHAIVAVGFDDKKEIINTSCKKSKTKGALLIRNSWGTDWGDNGYGWLPYEYILQGLAVDFWSLLSMDMVDTKQFGL</sequence>
<feature type="domain" description="Peptidase C1A papain C-terminal" evidence="2">
    <location>
        <begin position="58"/>
        <end position="288"/>
    </location>
</feature>
<name>B3EK24_CHLPB</name>
<comment type="similarity">
    <text evidence="1">Belongs to the peptidase C1 family.</text>
</comment>
<evidence type="ECO:0000256" key="1">
    <source>
        <dbReference type="ARBA" id="ARBA00008455"/>
    </source>
</evidence>
<proteinExistence type="inferred from homology"/>